<keyword evidence="9" id="KW-1185">Reference proteome</keyword>
<dbReference type="NCBIfam" id="TIGR02378">
    <property type="entry name" value="nirD_assim_sml"/>
    <property type="match status" value="1"/>
</dbReference>
<organism evidence="8 9">
    <name type="scientific">Paeniglutamicibacter psychrophenolicus</name>
    <dbReference type="NCBI Taxonomy" id="257454"/>
    <lineage>
        <taxon>Bacteria</taxon>
        <taxon>Bacillati</taxon>
        <taxon>Actinomycetota</taxon>
        <taxon>Actinomycetes</taxon>
        <taxon>Micrococcales</taxon>
        <taxon>Micrococcaceae</taxon>
        <taxon>Paeniglutamicibacter</taxon>
    </lineage>
</organism>
<dbReference type="Gene3D" id="2.102.10.10">
    <property type="entry name" value="Rieske [2Fe-2S] iron-sulphur domain"/>
    <property type="match status" value="1"/>
</dbReference>
<proteinExistence type="predicted"/>
<sequence length="125" mass="13297">MSASVQETTLEGTTPMVAVCNAGDLEPGWGEAAWVDGTQVAMYRTESDEYFATSHHCPGSGAKVMARGILGDRTIDGSRVPTIACPLHKEVYRLDTGACLSAATAPLPVFAVHRLDDTLWMEAGQ</sequence>
<evidence type="ECO:0000256" key="5">
    <source>
        <dbReference type="ARBA" id="ARBA00023014"/>
    </source>
</evidence>
<keyword evidence="6" id="KW-0534">Nitrate assimilation</keyword>
<dbReference type="SUPFAM" id="SSF50022">
    <property type="entry name" value="ISP domain"/>
    <property type="match status" value="1"/>
</dbReference>
<feature type="domain" description="Rieske" evidence="7">
    <location>
        <begin position="17"/>
        <end position="121"/>
    </location>
</feature>
<dbReference type="InterPro" id="IPR017881">
    <property type="entry name" value="NirD"/>
</dbReference>
<dbReference type="PANTHER" id="PTHR40562:SF1">
    <property type="entry name" value="NITRITE REDUCTASE (NADH) SMALL SUBUNIT"/>
    <property type="match status" value="1"/>
</dbReference>
<dbReference type="PANTHER" id="PTHR40562">
    <property type="match status" value="1"/>
</dbReference>
<dbReference type="EMBL" id="JAGIOE010000001">
    <property type="protein sequence ID" value="MBP2373500.1"/>
    <property type="molecule type" value="Genomic_DNA"/>
</dbReference>
<dbReference type="PROSITE" id="PS51300">
    <property type="entry name" value="NIRD"/>
    <property type="match status" value="1"/>
</dbReference>
<dbReference type="InterPro" id="IPR017941">
    <property type="entry name" value="Rieske_2Fe-2S"/>
</dbReference>
<gene>
    <name evidence="8" type="ORF">JOF46_001412</name>
</gene>
<comment type="caution">
    <text evidence="8">The sequence shown here is derived from an EMBL/GenBank/DDBJ whole genome shotgun (WGS) entry which is preliminary data.</text>
</comment>
<evidence type="ECO:0000313" key="9">
    <source>
        <dbReference type="Proteomes" id="UP000766570"/>
    </source>
</evidence>
<evidence type="ECO:0000313" key="8">
    <source>
        <dbReference type="EMBL" id="MBP2373500.1"/>
    </source>
</evidence>
<keyword evidence="5" id="KW-0411">Iron-sulfur</keyword>
<evidence type="ECO:0000256" key="4">
    <source>
        <dbReference type="ARBA" id="ARBA00023004"/>
    </source>
</evidence>
<evidence type="ECO:0000259" key="7">
    <source>
        <dbReference type="PROSITE" id="PS51296"/>
    </source>
</evidence>
<dbReference type="Pfam" id="PF13806">
    <property type="entry name" value="Rieske_2"/>
    <property type="match status" value="1"/>
</dbReference>
<dbReference type="GO" id="GO:0106316">
    <property type="term" value="F:nitrite reductase (NADH) activity"/>
    <property type="evidence" value="ECO:0007669"/>
    <property type="project" value="UniProtKB-EC"/>
</dbReference>
<evidence type="ECO:0000256" key="1">
    <source>
        <dbReference type="ARBA" id="ARBA00022714"/>
    </source>
</evidence>
<dbReference type="Proteomes" id="UP000766570">
    <property type="component" value="Unassembled WGS sequence"/>
</dbReference>
<name>A0ABS4WBB1_9MICC</name>
<keyword evidence="2" id="KW-0479">Metal-binding</keyword>
<dbReference type="EC" id="1.7.1.15" evidence="8"/>
<dbReference type="RefSeq" id="WP_209906677.1">
    <property type="nucleotide sequence ID" value="NZ_BAAAMI010000005.1"/>
</dbReference>
<keyword evidence="3 8" id="KW-0560">Oxidoreductase</keyword>
<evidence type="ECO:0000256" key="3">
    <source>
        <dbReference type="ARBA" id="ARBA00023002"/>
    </source>
</evidence>
<accession>A0ABS4WBB1</accession>
<keyword evidence="4" id="KW-0408">Iron</keyword>
<evidence type="ECO:0000256" key="6">
    <source>
        <dbReference type="ARBA" id="ARBA00023063"/>
    </source>
</evidence>
<dbReference type="PROSITE" id="PS51296">
    <property type="entry name" value="RIESKE"/>
    <property type="match status" value="1"/>
</dbReference>
<dbReference type="InterPro" id="IPR012748">
    <property type="entry name" value="Rieske-like_NirD"/>
</dbReference>
<reference evidence="8 9" key="1">
    <citation type="submission" date="2021-03" db="EMBL/GenBank/DDBJ databases">
        <title>Sequencing the genomes of 1000 actinobacteria strains.</title>
        <authorList>
            <person name="Klenk H.-P."/>
        </authorList>
    </citation>
    <scope>NUCLEOTIDE SEQUENCE [LARGE SCALE GENOMIC DNA]</scope>
    <source>
        <strain evidence="8 9">DSM 15454</strain>
    </source>
</reference>
<evidence type="ECO:0000256" key="2">
    <source>
        <dbReference type="ARBA" id="ARBA00022723"/>
    </source>
</evidence>
<dbReference type="InterPro" id="IPR036922">
    <property type="entry name" value="Rieske_2Fe-2S_sf"/>
</dbReference>
<protein>
    <submittedName>
        <fullName evidence="8">Nitrite reductase (NADH) small subunit</fullName>
        <ecNumber evidence="8">1.7.1.15</ecNumber>
    </submittedName>
</protein>
<keyword evidence="1" id="KW-0001">2Fe-2S</keyword>